<dbReference type="GO" id="GO:0008933">
    <property type="term" value="F:peptidoglycan lytic transglycosylase activity"/>
    <property type="evidence" value="ECO:0007669"/>
    <property type="project" value="UniProtKB-UniRule"/>
</dbReference>
<dbReference type="AlphaFoldDB" id="A0A318E7N6"/>
<dbReference type="SUPFAM" id="SSF53955">
    <property type="entry name" value="Lysozyme-like"/>
    <property type="match status" value="1"/>
</dbReference>
<evidence type="ECO:0000313" key="12">
    <source>
        <dbReference type="Proteomes" id="UP000248330"/>
    </source>
</evidence>
<feature type="domain" description="Solute-binding protein family 3/N-terminal" evidence="10">
    <location>
        <begin position="51"/>
        <end position="275"/>
    </location>
</feature>
<dbReference type="InterPro" id="IPR001638">
    <property type="entry name" value="Solute-binding_3/MltF_N"/>
</dbReference>
<comment type="similarity">
    <text evidence="2">Belongs to the bacterial solute-binding protein 3 family.</text>
</comment>
<evidence type="ECO:0000256" key="8">
    <source>
        <dbReference type="HAMAP-Rule" id="MF_02016"/>
    </source>
</evidence>
<comment type="similarity">
    <text evidence="1">Belongs to the transglycosylase Slt family.</text>
</comment>
<dbReference type="InterPro" id="IPR023703">
    <property type="entry name" value="MltF"/>
</dbReference>
<dbReference type="Pfam" id="PF00497">
    <property type="entry name" value="SBP_bac_3"/>
    <property type="match status" value="1"/>
</dbReference>
<dbReference type="InterPro" id="IPR008258">
    <property type="entry name" value="Transglycosylase_SLT_dom_1"/>
</dbReference>
<keyword evidence="12" id="KW-1185">Reference proteome</keyword>
<comment type="domain">
    <text evidence="8">The N-terminal domain does not have lytic activity and probably modulates enzymatic activity. The C-terminal domain is the catalytic active domain.</text>
</comment>
<dbReference type="GO" id="GO:0009253">
    <property type="term" value="P:peptidoglycan catabolic process"/>
    <property type="evidence" value="ECO:0007669"/>
    <property type="project" value="TreeGrafter"/>
</dbReference>
<comment type="caution">
    <text evidence="8">Lacks conserved residue(s) required for the propagation of feature annotation.</text>
</comment>
<dbReference type="Proteomes" id="UP000248330">
    <property type="component" value="Unassembled WGS sequence"/>
</dbReference>
<keyword evidence="7 8" id="KW-0961">Cell wall biogenesis/degradation</keyword>
<proteinExistence type="inferred from homology"/>
<dbReference type="HAMAP" id="MF_02016">
    <property type="entry name" value="MltF"/>
    <property type="match status" value="1"/>
</dbReference>
<sequence length="497" mass="55460">MNLNTKPITRRFSTGGLWRLAVMLCALALVGLAVTCSPRQSLLEEVRSLGVLRMATVNSPTTYYIDANGEPAGFEYDLALGFAQTLGVRLEVTLASNPPEAAQMTRDGRVHLAAAGIGVTRMRARALRFARPLQTVVPMLVYRKGAREPESLDALDGTLRVVAGGVHAEHLRALRVEQYPELRWEEAPDVEAEELLLAVANGELDYTIANSDLIAINRRYYPDLRTAFPIADSQALAWAFSAQRDRSLLRAAEDYFEELGETELSRLRDRYFGHVEQVDTYGALTLATHVETRLPKYRKLFEQAAEVTGLDWRLLAAIGYQESHWDPAAVSPTGVRGIMQLTTATAKRMEVANREDPAQSIMGGSRYIRLLLDKLPPDITEPDRTWLALVAYNIGYGHLLDVQDLTAQQGGDPKRWLDVRERLLLLTQSKWHSKTKYGYARGHEARTYVGNVRTYYDMLVWMTGVPAVPPEPAAEPAPTPAPERRNKDPLDIDSPIL</sequence>
<keyword evidence="6 8" id="KW-0456">Lyase</keyword>
<comment type="subcellular location">
    <subcellularLocation>
        <location evidence="8">Cell outer membrane</location>
        <topology evidence="8">Peripheral membrane protein</topology>
    </subcellularLocation>
    <text evidence="8">Attached to the inner leaflet of the outer membrane.</text>
</comment>
<evidence type="ECO:0000256" key="1">
    <source>
        <dbReference type="ARBA" id="ARBA00007734"/>
    </source>
</evidence>
<protein>
    <recommendedName>
        <fullName evidence="8">Membrane-bound lytic murein transglycosylase F</fullName>
        <ecNumber evidence="8">4.2.2.n1</ecNumber>
    </recommendedName>
    <alternativeName>
        <fullName evidence="8">Murein lyase F</fullName>
    </alternativeName>
</protein>
<evidence type="ECO:0000256" key="2">
    <source>
        <dbReference type="ARBA" id="ARBA00010333"/>
    </source>
</evidence>
<evidence type="ECO:0000256" key="5">
    <source>
        <dbReference type="ARBA" id="ARBA00023237"/>
    </source>
</evidence>
<dbReference type="EC" id="4.2.2.n1" evidence="8"/>
<dbReference type="PROSITE" id="PS00922">
    <property type="entry name" value="TRANSGLYCOSYLASE"/>
    <property type="match status" value="1"/>
</dbReference>
<name>A0A318E7N6_9GAMM</name>
<feature type="region of interest" description="LT domain" evidence="8">
    <location>
        <begin position="276"/>
        <end position="497"/>
    </location>
</feature>
<dbReference type="PANTHER" id="PTHR35936">
    <property type="entry name" value="MEMBRANE-BOUND LYTIC MUREIN TRANSGLYCOSYLASE F"/>
    <property type="match status" value="1"/>
</dbReference>
<dbReference type="SMART" id="SM00062">
    <property type="entry name" value="PBPb"/>
    <property type="match status" value="1"/>
</dbReference>
<evidence type="ECO:0000256" key="3">
    <source>
        <dbReference type="ARBA" id="ARBA00022729"/>
    </source>
</evidence>
<accession>A0A318E7N6</accession>
<comment type="similarity">
    <text evidence="8">In the C-terminal section; belongs to the transglycosylase Slt family.</text>
</comment>
<dbReference type="Gene3D" id="3.40.190.10">
    <property type="entry name" value="Periplasmic binding protein-like II"/>
    <property type="match status" value="2"/>
</dbReference>
<dbReference type="Pfam" id="PF01464">
    <property type="entry name" value="SLT"/>
    <property type="match status" value="1"/>
</dbReference>
<keyword evidence="5 8" id="KW-0998">Cell outer membrane</keyword>
<dbReference type="NCBIfam" id="NF008112">
    <property type="entry name" value="PRK10859.1"/>
    <property type="match status" value="1"/>
</dbReference>
<dbReference type="GO" id="GO:0016998">
    <property type="term" value="P:cell wall macromolecule catabolic process"/>
    <property type="evidence" value="ECO:0007669"/>
    <property type="project" value="UniProtKB-UniRule"/>
</dbReference>
<evidence type="ECO:0000313" key="11">
    <source>
        <dbReference type="EMBL" id="PXV67779.1"/>
    </source>
</evidence>
<feature type="compositionally biased region" description="Pro residues" evidence="9">
    <location>
        <begin position="470"/>
        <end position="481"/>
    </location>
</feature>
<comment type="catalytic activity">
    <reaction evidence="8">
        <text>Exolytic cleavage of the (1-&gt;4)-beta-glycosidic linkage between N-acetylmuramic acid (MurNAc) and N-acetylglucosamine (GlcNAc) residues in peptidoglycan, from either the reducing or the non-reducing ends of the peptidoglycan chains, with concomitant formation of a 1,6-anhydrobond in the MurNAc residue.</text>
        <dbReference type="EC" id="4.2.2.n1"/>
    </reaction>
</comment>
<feature type="region of interest" description="Disordered" evidence="9">
    <location>
        <begin position="470"/>
        <end position="497"/>
    </location>
</feature>
<dbReference type="InterPro" id="IPR023346">
    <property type="entry name" value="Lysozyme-like_dom_sf"/>
</dbReference>
<dbReference type="RefSeq" id="WP_110265253.1">
    <property type="nucleotide sequence ID" value="NZ_CAKZQT010000001.1"/>
</dbReference>
<gene>
    <name evidence="8" type="primary">mltF</name>
    <name evidence="11" type="ORF">C8D93_105136</name>
</gene>
<comment type="function">
    <text evidence="8">Murein-degrading enzyme that degrades murein glycan strands and insoluble, high-molecular weight murein sacculi, with the concomitant formation of a 1,6-anhydromuramoyl product. Lytic transglycosylases (LTs) play an integral role in the metabolism of the peptidoglycan (PG) sacculus. Their lytic action creates space within the PG sacculus to allow for its expansion as well as for the insertion of various structures such as secretion systems and flagella.</text>
</comment>
<dbReference type="GO" id="GO:0009279">
    <property type="term" value="C:cell outer membrane"/>
    <property type="evidence" value="ECO:0007669"/>
    <property type="project" value="UniProtKB-SubCell"/>
</dbReference>
<dbReference type="SUPFAM" id="SSF53850">
    <property type="entry name" value="Periplasmic binding protein-like II"/>
    <property type="match status" value="1"/>
</dbReference>
<reference evidence="11 12" key="1">
    <citation type="submission" date="2018-04" db="EMBL/GenBank/DDBJ databases">
        <title>Genomic Encyclopedia of Type Strains, Phase IV (KMG-IV): sequencing the most valuable type-strain genomes for metagenomic binning, comparative biology and taxonomic classification.</title>
        <authorList>
            <person name="Goeker M."/>
        </authorList>
    </citation>
    <scope>NUCLEOTIDE SEQUENCE [LARGE SCALE GENOMIC DNA]</scope>
    <source>
        <strain evidence="11 12">DSM 104150</strain>
    </source>
</reference>
<dbReference type="CDD" id="cd01009">
    <property type="entry name" value="PBP2_YfhD_N"/>
    <property type="match status" value="1"/>
</dbReference>
<dbReference type="GO" id="GO:0071555">
    <property type="term" value="P:cell wall organization"/>
    <property type="evidence" value="ECO:0007669"/>
    <property type="project" value="UniProtKB-KW"/>
</dbReference>
<comment type="caution">
    <text evidence="11">The sequence shown here is derived from an EMBL/GenBank/DDBJ whole genome shotgun (WGS) entry which is preliminary data.</text>
</comment>
<keyword evidence="3 8" id="KW-0732">Signal</keyword>
<feature type="active site" evidence="8">
    <location>
        <position position="322"/>
    </location>
</feature>
<organism evidence="11 12">
    <name type="scientific">Sinimarinibacterium flocculans</name>
    <dbReference type="NCBI Taxonomy" id="985250"/>
    <lineage>
        <taxon>Bacteria</taxon>
        <taxon>Pseudomonadati</taxon>
        <taxon>Pseudomonadota</taxon>
        <taxon>Gammaproteobacteria</taxon>
        <taxon>Nevskiales</taxon>
        <taxon>Nevskiaceae</taxon>
        <taxon>Sinimarinibacterium</taxon>
    </lineage>
</organism>
<evidence type="ECO:0000256" key="9">
    <source>
        <dbReference type="SAM" id="MobiDB-lite"/>
    </source>
</evidence>
<evidence type="ECO:0000256" key="6">
    <source>
        <dbReference type="ARBA" id="ARBA00023239"/>
    </source>
</evidence>
<dbReference type="Gene3D" id="1.10.530.10">
    <property type="match status" value="1"/>
</dbReference>
<dbReference type="EMBL" id="QICN01000005">
    <property type="protein sequence ID" value="PXV67779.1"/>
    <property type="molecule type" value="Genomic_DNA"/>
</dbReference>
<evidence type="ECO:0000259" key="10">
    <source>
        <dbReference type="SMART" id="SM00062"/>
    </source>
</evidence>
<keyword evidence="4 8" id="KW-0472">Membrane</keyword>
<dbReference type="CDD" id="cd13403">
    <property type="entry name" value="MLTF-like"/>
    <property type="match status" value="1"/>
</dbReference>
<comment type="similarity">
    <text evidence="8">In the N-terminal section; belongs to the bacterial solute-binding protein 3 family.</text>
</comment>
<dbReference type="InterPro" id="IPR000189">
    <property type="entry name" value="Transglyc_AS"/>
</dbReference>
<dbReference type="PANTHER" id="PTHR35936:SF32">
    <property type="entry name" value="MEMBRANE-BOUND LYTIC MUREIN TRANSGLYCOSYLASE F"/>
    <property type="match status" value="1"/>
</dbReference>
<evidence type="ECO:0000256" key="7">
    <source>
        <dbReference type="ARBA" id="ARBA00023316"/>
    </source>
</evidence>
<evidence type="ECO:0000256" key="4">
    <source>
        <dbReference type="ARBA" id="ARBA00023136"/>
    </source>
</evidence>
<dbReference type="OrthoDB" id="9815002at2"/>